<gene>
    <name evidence="1" type="ORF">IPV26_16585</name>
</gene>
<name>A0ABS3K2Z6_9HYPH</name>
<sequence length="369" mass="41151">MSSFKWNPTVTQEYSSVYGSSTDIVDDISKNINTSFIMDAPGEVYTLNSSNSFTEGSSWGFVNKESYGVTNVNIKNGIFNVTGDIIDLDNNNLTLDLGSAAWDFMDSYELFIETDNDSEINFVNYYEVGTMNTYYGVNINIIDNSKINFLNIASLALGKSNITIYKRGLLNIEAHAISLFGNTKINGIPDAGKHSLRIVNTANSDSDGSTLLRIMNAEFKYKSVSLLESRQTCMINCRAENEATLIIKSDILTRYTDVIDPENNAIISIQDMSSVTIDPFSKGIDYVYDFLNETYPSKMFNFIRDKAPGSKTCSLRLSVPNANAFVVSAMREQEILTVNGDATQSTVDQYLKYDFDNSEDIKYLIVSLK</sequence>
<comment type="caution">
    <text evidence="1">The sequence shown here is derived from an EMBL/GenBank/DDBJ whole genome shotgun (WGS) entry which is preliminary data.</text>
</comment>
<protein>
    <submittedName>
        <fullName evidence="1">Uncharacterized protein</fullName>
    </submittedName>
</protein>
<evidence type="ECO:0000313" key="2">
    <source>
        <dbReference type="Proteomes" id="UP000718278"/>
    </source>
</evidence>
<evidence type="ECO:0000313" key="1">
    <source>
        <dbReference type="EMBL" id="MBO1041289.1"/>
    </source>
</evidence>
<dbReference type="RefSeq" id="WP_207489593.1">
    <property type="nucleotide sequence ID" value="NZ_JADIJS010000003.1"/>
</dbReference>
<accession>A0ABS3K2Z6</accession>
<keyword evidence="2" id="KW-1185">Reference proteome</keyword>
<proteinExistence type="predicted"/>
<dbReference type="EMBL" id="JADIJS010000003">
    <property type="protein sequence ID" value="MBO1041289.1"/>
    <property type="molecule type" value="Genomic_DNA"/>
</dbReference>
<dbReference type="Proteomes" id="UP000718278">
    <property type="component" value="Unassembled WGS sequence"/>
</dbReference>
<reference evidence="1 2" key="1">
    <citation type="submission" date="2020-10" db="EMBL/GenBank/DDBJ databases">
        <title>Genomic characterization of underground lake bacteria from Wind Cave National Park: Insight into the archetypical LuxI/LuxR and identification of LuxR solos.</title>
        <authorList>
            <person name="Wengert P.C."/>
            <person name="Savka M.A."/>
        </authorList>
    </citation>
    <scope>NUCLEOTIDE SEQUENCE [LARGE SCALE GENOMIC DNA]</scope>
    <source>
        <strain evidence="1 2">SD316</strain>
    </source>
</reference>
<organism evidence="1 2">
    <name type="scientific">Brucella pituitosa</name>
    <dbReference type="NCBI Taxonomy" id="571256"/>
    <lineage>
        <taxon>Bacteria</taxon>
        <taxon>Pseudomonadati</taxon>
        <taxon>Pseudomonadota</taxon>
        <taxon>Alphaproteobacteria</taxon>
        <taxon>Hyphomicrobiales</taxon>
        <taxon>Brucellaceae</taxon>
        <taxon>Brucella/Ochrobactrum group</taxon>
        <taxon>Brucella</taxon>
    </lineage>
</organism>